<name>A0A7V9A940_9BACT</name>
<keyword evidence="2" id="KW-1185">Reference proteome</keyword>
<proteinExistence type="predicted"/>
<dbReference type="AlphaFoldDB" id="A0A7V9A940"/>
<dbReference type="EMBL" id="JABRWO010000013">
    <property type="protein sequence ID" value="MBA2117125.1"/>
    <property type="molecule type" value="Genomic_DNA"/>
</dbReference>
<gene>
    <name evidence="1" type="ORF">HOV93_43210</name>
</gene>
<sequence>MGGRRVVWDGPHYLLLVDSVQINCQEIPLNWSGLEFPGHRPLRKTNEKVLWILDWFLCVRQKTLL</sequence>
<accession>A0A7V9A940</accession>
<evidence type="ECO:0000313" key="2">
    <source>
        <dbReference type="Proteomes" id="UP000551616"/>
    </source>
</evidence>
<comment type="caution">
    <text evidence="1">The sequence shown here is derived from an EMBL/GenBank/DDBJ whole genome shotgun (WGS) entry which is preliminary data.</text>
</comment>
<reference evidence="1 2" key="1">
    <citation type="submission" date="2020-05" db="EMBL/GenBank/DDBJ databases">
        <title>Bremerella alba sp. nov., a novel planctomycete isolated from the surface of the macroalga Fucus spiralis.</title>
        <authorList>
            <person name="Godinho O."/>
            <person name="Botelho R."/>
            <person name="Albuquerque L."/>
            <person name="Wiegand S."/>
            <person name="Da Costa M.S."/>
            <person name="Lobo-Da-Cunha A."/>
            <person name="Jogler C."/>
            <person name="Lage O.M."/>
        </authorList>
    </citation>
    <scope>NUCLEOTIDE SEQUENCE [LARGE SCALE GENOMIC DNA]</scope>
    <source>
        <strain evidence="1 2">FF15</strain>
    </source>
</reference>
<dbReference type="Proteomes" id="UP000551616">
    <property type="component" value="Unassembled WGS sequence"/>
</dbReference>
<evidence type="ECO:0000313" key="1">
    <source>
        <dbReference type="EMBL" id="MBA2117125.1"/>
    </source>
</evidence>
<organism evidence="1 2">
    <name type="scientific">Bremerella alba</name>
    <dbReference type="NCBI Taxonomy" id="980252"/>
    <lineage>
        <taxon>Bacteria</taxon>
        <taxon>Pseudomonadati</taxon>
        <taxon>Planctomycetota</taxon>
        <taxon>Planctomycetia</taxon>
        <taxon>Pirellulales</taxon>
        <taxon>Pirellulaceae</taxon>
        <taxon>Bremerella</taxon>
    </lineage>
</organism>
<protein>
    <submittedName>
        <fullName evidence="1">Uncharacterized protein</fullName>
    </submittedName>
</protein>